<name>A0ABS2DUC3_9BURK</name>
<dbReference type="PANTHER" id="PTHR33360:SF2">
    <property type="entry name" value="TRANSPOSASE FOR INSERTION SEQUENCE ELEMENT IS200"/>
    <property type="match status" value="1"/>
</dbReference>
<protein>
    <submittedName>
        <fullName evidence="2">IS200/IS605 family transposase</fullName>
    </submittedName>
</protein>
<keyword evidence="3" id="KW-1185">Reference proteome</keyword>
<dbReference type="NCBIfam" id="NF033573">
    <property type="entry name" value="transpos_IS200"/>
    <property type="match status" value="1"/>
</dbReference>
<dbReference type="InterPro" id="IPR036515">
    <property type="entry name" value="Transposase_17_sf"/>
</dbReference>
<dbReference type="InterPro" id="IPR002686">
    <property type="entry name" value="Transposase_17"/>
</dbReference>
<accession>A0ABS2DUC3</accession>
<gene>
    <name evidence="2" type="primary">tnpA</name>
    <name evidence="2" type="ORF">H6A60_07470</name>
</gene>
<comment type="caution">
    <text evidence="2">The sequence shown here is derived from an EMBL/GenBank/DDBJ whole genome shotgun (WGS) entry which is preliminary data.</text>
</comment>
<dbReference type="Pfam" id="PF01797">
    <property type="entry name" value="Y1_Tnp"/>
    <property type="match status" value="1"/>
</dbReference>
<proteinExistence type="predicted"/>
<evidence type="ECO:0000313" key="3">
    <source>
        <dbReference type="Proteomes" id="UP000715095"/>
    </source>
</evidence>
<dbReference type="Gene3D" id="3.30.70.1290">
    <property type="entry name" value="Transposase IS200-like"/>
    <property type="match status" value="1"/>
</dbReference>
<reference evidence="2 3" key="1">
    <citation type="journal article" date="2021" name="Sci. Rep.">
        <title>The distribution of antibiotic resistance genes in chicken gut microbiota commensals.</title>
        <authorList>
            <person name="Juricova H."/>
            <person name="Matiasovicova J."/>
            <person name="Kubasova T."/>
            <person name="Cejkova D."/>
            <person name="Rychlik I."/>
        </authorList>
    </citation>
    <scope>NUCLEOTIDE SEQUENCE [LARGE SCALE GENOMIC DNA]</scope>
    <source>
        <strain evidence="2 3">An829</strain>
    </source>
</reference>
<organism evidence="2 3">
    <name type="scientific">Sutterella massiliensis</name>
    <dbReference type="NCBI Taxonomy" id="1816689"/>
    <lineage>
        <taxon>Bacteria</taxon>
        <taxon>Pseudomonadati</taxon>
        <taxon>Pseudomonadota</taxon>
        <taxon>Betaproteobacteria</taxon>
        <taxon>Burkholderiales</taxon>
        <taxon>Sutterellaceae</taxon>
        <taxon>Sutterella</taxon>
    </lineage>
</organism>
<dbReference type="Proteomes" id="UP000715095">
    <property type="component" value="Unassembled WGS sequence"/>
</dbReference>
<feature type="domain" description="Transposase IS200-like" evidence="1">
    <location>
        <begin position="1"/>
        <end position="122"/>
    </location>
</feature>
<dbReference type="PANTHER" id="PTHR33360">
    <property type="entry name" value="TRANSPOSASE FOR INSERTION SEQUENCE ELEMENT IS200"/>
    <property type="match status" value="1"/>
</dbReference>
<sequence length="126" mass="14373">MRLQHIHLVLVVAYRRKAISGAVICTIQEVLHRILDRLEVKILEFSGEADHVHLLISIPPSFAVSDLVNRIKTATSKPIRREHAKEIAPFLWGNRFWSKSYCAISVGDGRSIETIKRYIQGQEMPS</sequence>
<evidence type="ECO:0000259" key="1">
    <source>
        <dbReference type="SMART" id="SM01321"/>
    </source>
</evidence>
<dbReference type="SMART" id="SM01321">
    <property type="entry name" value="Y1_Tnp"/>
    <property type="match status" value="1"/>
</dbReference>
<dbReference type="EMBL" id="JACJJC010000010">
    <property type="protein sequence ID" value="MBM6704320.1"/>
    <property type="molecule type" value="Genomic_DNA"/>
</dbReference>
<evidence type="ECO:0000313" key="2">
    <source>
        <dbReference type="EMBL" id="MBM6704320.1"/>
    </source>
</evidence>
<dbReference type="SUPFAM" id="SSF143422">
    <property type="entry name" value="Transposase IS200-like"/>
    <property type="match status" value="1"/>
</dbReference>